<evidence type="ECO:0000313" key="2">
    <source>
        <dbReference type="Proteomes" id="UP000054217"/>
    </source>
</evidence>
<protein>
    <submittedName>
        <fullName evidence="1">Uncharacterized protein</fullName>
    </submittedName>
</protein>
<dbReference type="Proteomes" id="UP000054217">
    <property type="component" value="Unassembled WGS sequence"/>
</dbReference>
<name>A0A0C3K7P4_PISTI</name>
<accession>A0A0C3K7P4</accession>
<reference evidence="2" key="2">
    <citation type="submission" date="2015-01" db="EMBL/GenBank/DDBJ databases">
        <title>Evolutionary Origins and Diversification of the Mycorrhizal Mutualists.</title>
        <authorList>
            <consortium name="DOE Joint Genome Institute"/>
            <consortium name="Mycorrhizal Genomics Consortium"/>
            <person name="Kohler A."/>
            <person name="Kuo A."/>
            <person name="Nagy L.G."/>
            <person name="Floudas D."/>
            <person name="Copeland A."/>
            <person name="Barry K.W."/>
            <person name="Cichocki N."/>
            <person name="Veneault-Fourrey C."/>
            <person name="LaButti K."/>
            <person name="Lindquist E.A."/>
            <person name="Lipzen A."/>
            <person name="Lundell T."/>
            <person name="Morin E."/>
            <person name="Murat C."/>
            <person name="Riley R."/>
            <person name="Ohm R."/>
            <person name="Sun H."/>
            <person name="Tunlid A."/>
            <person name="Henrissat B."/>
            <person name="Grigoriev I.V."/>
            <person name="Hibbett D.S."/>
            <person name="Martin F."/>
        </authorList>
    </citation>
    <scope>NUCLEOTIDE SEQUENCE [LARGE SCALE GENOMIC DNA]</scope>
    <source>
        <strain evidence="2">Marx 270</strain>
    </source>
</reference>
<evidence type="ECO:0000313" key="1">
    <source>
        <dbReference type="EMBL" id="KIO05632.1"/>
    </source>
</evidence>
<feature type="non-terminal residue" evidence="1">
    <location>
        <position position="1"/>
    </location>
</feature>
<dbReference type="HOGENOM" id="CLU_003703_5_3_1"/>
<sequence>HVHGHKQECYARYAPLFVKGAGWVDSEIIEPLWSLLNIVSASAQGMSSLH</sequence>
<reference evidence="1 2" key="1">
    <citation type="submission" date="2014-04" db="EMBL/GenBank/DDBJ databases">
        <authorList>
            <consortium name="DOE Joint Genome Institute"/>
            <person name="Kuo A."/>
            <person name="Kohler A."/>
            <person name="Costa M.D."/>
            <person name="Nagy L.G."/>
            <person name="Floudas D."/>
            <person name="Copeland A."/>
            <person name="Barry K.W."/>
            <person name="Cichocki N."/>
            <person name="Veneault-Fourrey C."/>
            <person name="LaButti K."/>
            <person name="Lindquist E.A."/>
            <person name="Lipzen A."/>
            <person name="Lundell T."/>
            <person name="Morin E."/>
            <person name="Murat C."/>
            <person name="Sun H."/>
            <person name="Tunlid A."/>
            <person name="Henrissat B."/>
            <person name="Grigoriev I.V."/>
            <person name="Hibbett D.S."/>
            <person name="Martin F."/>
            <person name="Nordberg H.P."/>
            <person name="Cantor M.N."/>
            <person name="Hua S.X."/>
        </authorList>
    </citation>
    <scope>NUCLEOTIDE SEQUENCE [LARGE SCALE GENOMIC DNA]</scope>
    <source>
        <strain evidence="1 2">Marx 270</strain>
    </source>
</reference>
<dbReference type="Pfam" id="PF18758">
    <property type="entry name" value="KDZ"/>
    <property type="match status" value="1"/>
</dbReference>
<keyword evidence="2" id="KW-1185">Reference proteome</keyword>
<dbReference type="AlphaFoldDB" id="A0A0C3K7P4"/>
<proteinExistence type="predicted"/>
<gene>
    <name evidence="1" type="ORF">M404DRAFT_140824</name>
</gene>
<organism evidence="1 2">
    <name type="scientific">Pisolithus tinctorius Marx 270</name>
    <dbReference type="NCBI Taxonomy" id="870435"/>
    <lineage>
        <taxon>Eukaryota</taxon>
        <taxon>Fungi</taxon>
        <taxon>Dikarya</taxon>
        <taxon>Basidiomycota</taxon>
        <taxon>Agaricomycotina</taxon>
        <taxon>Agaricomycetes</taxon>
        <taxon>Agaricomycetidae</taxon>
        <taxon>Boletales</taxon>
        <taxon>Sclerodermatineae</taxon>
        <taxon>Pisolithaceae</taxon>
        <taxon>Pisolithus</taxon>
    </lineage>
</organism>
<dbReference type="EMBL" id="KN831966">
    <property type="protein sequence ID" value="KIO05632.1"/>
    <property type="molecule type" value="Genomic_DNA"/>
</dbReference>
<dbReference type="InterPro" id="IPR040521">
    <property type="entry name" value="KDZ"/>
</dbReference>
<dbReference type="InParanoid" id="A0A0C3K7P4"/>
<dbReference type="OrthoDB" id="3257768at2759"/>